<evidence type="ECO:0000256" key="4">
    <source>
        <dbReference type="ARBA" id="ARBA00023136"/>
    </source>
</evidence>
<dbReference type="Pfam" id="PF14378">
    <property type="entry name" value="PAP2_3"/>
    <property type="match status" value="1"/>
</dbReference>
<evidence type="ECO:0000256" key="3">
    <source>
        <dbReference type="ARBA" id="ARBA00022989"/>
    </source>
</evidence>
<dbReference type="PANTHER" id="PTHR31310:SF7">
    <property type="entry name" value="PA-PHOSPHATASE RELATED-FAMILY PROTEIN DDB_G0268928"/>
    <property type="match status" value="1"/>
</dbReference>
<organism evidence="8 9">
    <name type="scientific">Flexivirga aerilata</name>
    <dbReference type="NCBI Taxonomy" id="1656889"/>
    <lineage>
        <taxon>Bacteria</taxon>
        <taxon>Bacillati</taxon>
        <taxon>Actinomycetota</taxon>
        <taxon>Actinomycetes</taxon>
        <taxon>Micrococcales</taxon>
        <taxon>Dermacoccaceae</taxon>
        <taxon>Flexivirga</taxon>
    </lineage>
</organism>
<keyword evidence="2 6" id="KW-0812">Transmembrane</keyword>
<dbReference type="GO" id="GO:0016020">
    <property type="term" value="C:membrane"/>
    <property type="evidence" value="ECO:0007669"/>
    <property type="project" value="UniProtKB-SubCell"/>
</dbReference>
<evidence type="ECO:0000256" key="5">
    <source>
        <dbReference type="SAM" id="MobiDB-lite"/>
    </source>
</evidence>
<dbReference type="InterPro" id="IPR026841">
    <property type="entry name" value="Aur1/Ipt1"/>
</dbReference>
<feature type="transmembrane region" description="Helical" evidence="6">
    <location>
        <begin position="144"/>
        <end position="162"/>
    </location>
</feature>
<feature type="transmembrane region" description="Helical" evidence="6">
    <location>
        <begin position="248"/>
        <end position="266"/>
    </location>
</feature>
<keyword evidence="9" id="KW-1185">Reference proteome</keyword>
<dbReference type="Gene3D" id="1.20.144.10">
    <property type="entry name" value="Phosphatidic acid phosphatase type 2/haloperoxidase"/>
    <property type="match status" value="1"/>
</dbReference>
<gene>
    <name evidence="8" type="ORF">HJ588_03855</name>
</gene>
<dbReference type="InterPro" id="IPR036938">
    <property type="entry name" value="PAP2/HPO_sf"/>
</dbReference>
<evidence type="ECO:0000256" key="6">
    <source>
        <dbReference type="SAM" id="Phobius"/>
    </source>
</evidence>
<evidence type="ECO:0000313" key="9">
    <source>
        <dbReference type="Proteomes" id="UP000557772"/>
    </source>
</evidence>
<evidence type="ECO:0000259" key="7">
    <source>
        <dbReference type="Pfam" id="PF14378"/>
    </source>
</evidence>
<dbReference type="CDD" id="cd03386">
    <property type="entry name" value="PAP2_Aur1_like"/>
    <property type="match status" value="1"/>
</dbReference>
<comment type="subcellular location">
    <subcellularLocation>
        <location evidence="1">Membrane</location>
        <topology evidence="1">Multi-pass membrane protein</topology>
    </subcellularLocation>
</comment>
<reference evidence="8 9" key="1">
    <citation type="submission" date="2020-05" db="EMBL/GenBank/DDBJ databases">
        <title>Flexivirga sp. ID2601S isolated from air conditioner.</title>
        <authorList>
            <person name="Kim D.H."/>
        </authorList>
    </citation>
    <scope>NUCLEOTIDE SEQUENCE [LARGE SCALE GENOMIC DNA]</scope>
    <source>
        <strain evidence="8 9">ID2601S</strain>
    </source>
</reference>
<evidence type="ECO:0000313" key="8">
    <source>
        <dbReference type="EMBL" id="NNG38410.1"/>
    </source>
</evidence>
<feature type="transmembrane region" description="Helical" evidence="6">
    <location>
        <begin position="199"/>
        <end position="217"/>
    </location>
</feature>
<dbReference type="RefSeq" id="WP_171152097.1">
    <property type="nucleotide sequence ID" value="NZ_JABENB010000001.1"/>
</dbReference>
<proteinExistence type="predicted"/>
<evidence type="ECO:0000256" key="1">
    <source>
        <dbReference type="ARBA" id="ARBA00004141"/>
    </source>
</evidence>
<evidence type="ECO:0000256" key="2">
    <source>
        <dbReference type="ARBA" id="ARBA00022692"/>
    </source>
</evidence>
<dbReference type="InterPro" id="IPR052185">
    <property type="entry name" value="IPC_Synthase-Related"/>
</dbReference>
<name>A0A849AJ28_9MICO</name>
<comment type="caution">
    <text evidence="8">The sequence shown here is derived from an EMBL/GenBank/DDBJ whole genome shotgun (WGS) entry which is preliminary data.</text>
</comment>
<accession>A0A849AJ28</accession>
<feature type="domain" description="Inositolphosphotransferase Aur1/Ipt1" evidence="7">
    <location>
        <begin position="81"/>
        <end position="265"/>
    </location>
</feature>
<dbReference type="EMBL" id="JABENB010000001">
    <property type="protein sequence ID" value="NNG38410.1"/>
    <property type="molecule type" value="Genomic_DNA"/>
</dbReference>
<sequence>MSIGHTLHPHGGARLRPAADRPRRGSQRAGSQRPGSHSRLFAHASPVIRELLLVAALYVAYTGSRLLASDRLDVAVGRAADLLHVETVLDLDLEQSLNELFVEHDWLGLFGSYWYATAHYVVTLAVLGWLFARHREVYRRARNALALATFVALGFYLTMPTAPPRMAGLTDVLSVHSDDGWWGGDASAPRAFAGSTNELAAFPSMHAGWALWVALAVAAVSGAWWLRTLGFAYAAVTALVVVGTANHWVLDVLVGWVIVGLAWWLVDRVTSERQRAAGSAAARPNVHDQSRDSALTDLAEPACGRVGKPNHEIVDVFDDREQPDHQRQHALLG</sequence>
<keyword evidence="4 6" id="KW-0472">Membrane</keyword>
<feature type="region of interest" description="Disordered" evidence="5">
    <location>
        <begin position="1"/>
        <end position="38"/>
    </location>
</feature>
<protein>
    <submittedName>
        <fullName evidence="8">Phosphatase PAP2 family protein</fullName>
    </submittedName>
</protein>
<dbReference type="Proteomes" id="UP000557772">
    <property type="component" value="Unassembled WGS sequence"/>
</dbReference>
<dbReference type="PANTHER" id="PTHR31310">
    <property type="match status" value="1"/>
</dbReference>
<feature type="transmembrane region" description="Helical" evidence="6">
    <location>
        <begin position="224"/>
        <end position="242"/>
    </location>
</feature>
<dbReference type="SUPFAM" id="SSF48317">
    <property type="entry name" value="Acid phosphatase/Vanadium-dependent haloperoxidase"/>
    <property type="match status" value="1"/>
</dbReference>
<feature type="transmembrane region" description="Helical" evidence="6">
    <location>
        <begin position="113"/>
        <end position="132"/>
    </location>
</feature>
<dbReference type="AlphaFoldDB" id="A0A849AJ28"/>
<keyword evidence="3 6" id="KW-1133">Transmembrane helix</keyword>